<reference evidence="3 4" key="1">
    <citation type="submission" date="2020-08" db="EMBL/GenBank/DDBJ databases">
        <title>Genomic Encyclopedia of Type Strains, Phase III (KMG-III): the genomes of soil and plant-associated and newly described type strains.</title>
        <authorList>
            <person name="Whitman W."/>
        </authorList>
    </citation>
    <scope>NUCLEOTIDE SEQUENCE [LARGE SCALE GENOMIC DNA]</scope>
    <source>
        <strain evidence="3 4">CECT 3237</strain>
    </source>
</reference>
<dbReference type="CDD" id="cd00093">
    <property type="entry name" value="HTH_XRE"/>
    <property type="match status" value="1"/>
</dbReference>
<dbReference type="Proteomes" id="UP000572907">
    <property type="component" value="Unassembled WGS sequence"/>
</dbReference>
<name>A0A7W4ZZ17_9ACTN</name>
<dbReference type="GO" id="GO:0003677">
    <property type="term" value="F:DNA binding"/>
    <property type="evidence" value="ECO:0007669"/>
    <property type="project" value="InterPro"/>
</dbReference>
<dbReference type="Gene3D" id="1.10.260.40">
    <property type="entry name" value="lambda repressor-like DNA-binding domains"/>
    <property type="match status" value="1"/>
</dbReference>
<organism evidence="3 4">
    <name type="scientific">Streptomyces violarus</name>
    <dbReference type="NCBI Taxonomy" id="67380"/>
    <lineage>
        <taxon>Bacteria</taxon>
        <taxon>Bacillati</taxon>
        <taxon>Actinomycetota</taxon>
        <taxon>Actinomycetes</taxon>
        <taxon>Kitasatosporales</taxon>
        <taxon>Streptomycetaceae</taxon>
        <taxon>Streptomyces</taxon>
    </lineage>
</organism>
<keyword evidence="4" id="KW-1185">Reference proteome</keyword>
<dbReference type="Pfam" id="PF01381">
    <property type="entry name" value="HTH_3"/>
    <property type="match status" value="1"/>
</dbReference>
<evidence type="ECO:0000313" key="3">
    <source>
        <dbReference type="EMBL" id="MBB3081266.1"/>
    </source>
</evidence>
<evidence type="ECO:0000313" key="4">
    <source>
        <dbReference type="Proteomes" id="UP000572907"/>
    </source>
</evidence>
<feature type="region of interest" description="Disordered" evidence="1">
    <location>
        <begin position="163"/>
        <end position="182"/>
    </location>
</feature>
<dbReference type="PROSITE" id="PS50943">
    <property type="entry name" value="HTH_CROC1"/>
    <property type="match status" value="1"/>
</dbReference>
<dbReference type="InterPro" id="IPR001387">
    <property type="entry name" value="Cro/C1-type_HTH"/>
</dbReference>
<dbReference type="AlphaFoldDB" id="A0A7W4ZZ17"/>
<sequence>MSDDKRRPRPAAQYGPTAEAVAQNVKRLREARGLTIYALSGALGTAGRPITASAIAKIERQQRQVTVDDLAALAVVLKVSPSALFLPLKDGPHETVEVTGAGSVSAEDAWEWADGNRPLKMTPGTDMTELLEFELYSRPAGRRSTFNAGRELFMKSEARNANVIKELERDRTEGGGNGPSVD</sequence>
<evidence type="ECO:0000256" key="1">
    <source>
        <dbReference type="SAM" id="MobiDB-lite"/>
    </source>
</evidence>
<feature type="domain" description="HTH cro/C1-type" evidence="2">
    <location>
        <begin position="25"/>
        <end position="84"/>
    </location>
</feature>
<gene>
    <name evidence="3" type="ORF">FHS41_007821</name>
</gene>
<dbReference type="InterPro" id="IPR010982">
    <property type="entry name" value="Lambda_DNA-bd_dom_sf"/>
</dbReference>
<evidence type="ECO:0000259" key="2">
    <source>
        <dbReference type="PROSITE" id="PS50943"/>
    </source>
</evidence>
<comment type="caution">
    <text evidence="3">The sequence shown here is derived from an EMBL/GenBank/DDBJ whole genome shotgun (WGS) entry which is preliminary data.</text>
</comment>
<dbReference type="EMBL" id="JACHXE010000012">
    <property type="protein sequence ID" value="MBB3081266.1"/>
    <property type="molecule type" value="Genomic_DNA"/>
</dbReference>
<dbReference type="SUPFAM" id="SSF47413">
    <property type="entry name" value="lambda repressor-like DNA-binding domains"/>
    <property type="match status" value="1"/>
</dbReference>
<protein>
    <submittedName>
        <fullName evidence="3">Transcriptional regulator with XRE-family HTH domain</fullName>
    </submittedName>
</protein>
<proteinExistence type="predicted"/>
<accession>A0A7W4ZZ17</accession>
<dbReference type="RefSeq" id="WP_184599375.1">
    <property type="nucleotide sequence ID" value="NZ_BMUP01000004.1"/>
</dbReference>
<dbReference type="SMART" id="SM00530">
    <property type="entry name" value="HTH_XRE"/>
    <property type="match status" value="1"/>
</dbReference>